<dbReference type="OrthoDB" id="1096772at2759"/>
<reference evidence="4" key="2">
    <citation type="journal article" date="2023" name="Plants (Basel)">
        <title>Annotation of the Turnera subulata (Passifloraceae) Draft Genome Reveals the S-Locus Evolved after the Divergence of Turneroideae from Passifloroideae in a Stepwise Manner.</title>
        <authorList>
            <person name="Henning P.M."/>
            <person name="Roalson E.H."/>
            <person name="Mir W."/>
            <person name="McCubbin A.G."/>
            <person name="Shore J.S."/>
        </authorList>
    </citation>
    <scope>NUCLEOTIDE SEQUENCE</scope>
    <source>
        <strain evidence="4">F60SS</strain>
    </source>
</reference>
<evidence type="ECO:0000256" key="1">
    <source>
        <dbReference type="SAM" id="MobiDB-lite"/>
    </source>
</evidence>
<dbReference type="PANTHER" id="PTHR31286:SF99">
    <property type="entry name" value="DUF4283 DOMAIN-CONTAINING PROTEIN"/>
    <property type="match status" value="1"/>
</dbReference>
<evidence type="ECO:0000259" key="3">
    <source>
        <dbReference type="Pfam" id="PF14392"/>
    </source>
</evidence>
<evidence type="ECO:0000259" key="2">
    <source>
        <dbReference type="Pfam" id="PF14111"/>
    </source>
</evidence>
<keyword evidence="5" id="KW-1185">Reference proteome</keyword>
<proteinExistence type="predicted"/>
<dbReference type="Pfam" id="PF14111">
    <property type="entry name" value="DUF4283"/>
    <property type="match status" value="1"/>
</dbReference>
<feature type="domain" description="DUF4283" evidence="2">
    <location>
        <begin position="110"/>
        <end position="163"/>
    </location>
</feature>
<gene>
    <name evidence="4" type="ORF">Tsubulata_002265</name>
</gene>
<comment type="caution">
    <text evidence="4">The sequence shown here is derived from an EMBL/GenBank/DDBJ whole genome shotgun (WGS) entry which is preliminary data.</text>
</comment>
<organism evidence="4 5">
    <name type="scientific">Turnera subulata</name>
    <dbReference type="NCBI Taxonomy" id="218843"/>
    <lineage>
        <taxon>Eukaryota</taxon>
        <taxon>Viridiplantae</taxon>
        <taxon>Streptophyta</taxon>
        <taxon>Embryophyta</taxon>
        <taxon>Tracheophyta</taxon>
        <taxon>Spermatophyta</taxon>
        <taxon>Magnoliopsida</taxon>
        <taxon>eudicotyledons</taxon>
        <taxon>Gunneridae</taxon>
        <taxon>Pentapetalae</taxon>
        <taxon>rosids</taxon>
        <taxon>fabids</taxon>
        <taxon>Malpighiales</taxon>
        <taxon>Passifloraceae</taxon>
        <taxon>Turnera</taxon>
    </lineage>
</organism>
<evidence type="ECO:0000313" key="4">
    <source>
        <dbReference type="EMBL" id="KAJ4839560.1"/>
    </source>
</evidence>
<dbReference type="InterPro" id="IPR025836">
    <property type="entry name" value="Zn_knuckle_CX2CX4HX4C"/>
</dbReference>
<dbReference type="AlphaFoldDB" id="A0A9Q0FXL0"/>
<feature type="region of interest" description="Disordered" evidence="1">
    <location>
        <begin position="247"/>
        <end position="288"/>
    </location>
</feature>
<dbReference type="Proteomes" id="UP001141552">
    <property type="component" value="Unassembled WGS sequence"/>
</dbReference>
<reference evidence="4" key="1">
    <citation type="submission" date="2022-02" db="EMBL/GenBank/DDBJ databases">
        <authorList>
            <person name="Henning P.M."/>
            <person name="McCubbin A.G."/>
            <person name="Shore J.S."/>
        </authorList>
    </citation>
    <scope>NUCLEOTIDE SEQUENCE</scope>
    <source>
        <strain evidence="4">F60SS</strain>
        <tissue evidence="4">Leaves</tissue>
    </source>
</reference>
<evidence type="ECO:0008006" key="6">
    <source>
        <dbReference type="Google" id="ProtNLM"/>
    </source>
</evidence>
<feature type="compositionally biased region" description="Basic and acidic residues" evidence="1">
    <location>
        <begin position="279"/>
        <end position="288"/>
    </location>
</feature>
<dbReference type="Pfam" id="PF14392">
    <property type="entry name" value="zf-CCHC_4"/>
    <property type="match status" value="1"/>
</dbReference>
<sequence length="288" mass="31432">MPSPSLAGFGQSHSAPVNPMPPDAAGRMADVSMEDADKQEVGGQKDQPTEPVVPEQPSVSFKEKLLANQQPIPTAETSDFVLEAGDIQTFMTPEGPAVKISDRYRAHLHKNWENTLIVKLWGRNIRYQSLCNRLPNLWKLRGAVKVIDLDYNFYLVRVHNNSDSIELDLLQPLQSKISVDGKWYFISYEKLPDVCFECGLLGHNMAVCPQCSATGTNLASTEAATPAAAGTVTGACMIDKGPSAALPPPCPSQTGTKYGPWMVVQPRQRRPPRQAGETGARKETTQSS</sequence>
<feature type="domain" description="Zinc knuckle CX2CX4HX4C" evidence="3">
    <location>
        <begin position="181"/>
        <end position="209"/>
    </location>
</feature>
<evidence type="ECO:0000313" key="5">
    <source>
        <dbReference type="Proteomes" id="UP001141552"/>
    </source>
</evidence>
<accession>A0A9Q0FXL0</accession>
<feature type="region of interest" description="Disordered" evidence="1">
    <location>
        <begin position="1"/>
        <end position="58"/>
    </location>
</feature>
<dbReference type="PANTHER" id="PTHR31286">
    <property type="entry name" value="GLYCINE-RICH CELL WALL STRUCTURAL PROTEIN 1.8-LIKE"/>
    <property type="match status" value="1"/>
</dbReference>
<dbReference type="InterPro" id="IPR025558">
    <property type="entry name" value="DUF4283"/>
</dbReference>
<protein>
    <recommendedName>
        <fullName evidence="6">CCHC-type domain-containing protein</fullName>
    </recommendedName>
</protein>
<dbReference type="EMBL" id="JAKUCV010003272">
    <property type="protein sequence ID" value="KAJ4839560.1"/>
    <property type="molecule type" value="Genomic_DNA"/>
</dbReference>
<name>A0A9Q0FXL0_9ROSI</name>
<dbReference type="InterPro" id="IPR040256">
    <property type="entry name" value="At4g02000-like"/>
</dbReference>